<proteinExistence type="predicted"/>
<evidence type="ECO:0000313" key="2">
    <source>
        <dbReference type="EMBL" id="OAQ35185.1"/>
    </source>
</evidence>
<organism evidence="2 3">
    <name type="scientific">Linnemannia elongata AG-77</name>
    <dbReference type="NCBI Taxonomy" id="1314771"/>
    <lineage>
        <taxon>Eukaryota</taxon>
        <taxon>Fungi</taxon>
        <taxon>Fungi incertae sedis</taxon>
        <taxon>Mucoromycota</taxon>
        <taxon>Mortierellomycotina</taxon>
        <taxon>Mortierellomycetes</taxon>
        <taxon>Mortierellales</taxon>
        <taxon>Mortierellaceae</taxon>
        <taxon>Linnemannia</taxon>
    </lineage>
</organism>
<name>A0A197KCG3_9FUNG</name>
<dbReference type="AlphaFoldDB" id="A0A197KCG3"/>
<reference evidence="2 3" key="1">
    <citation type="submission" date="2016-05" db="EMBL/GenBank/DDBJ databases">
        <title>Genome sequencing reveals origins of a unique bacterial endosymbiosis in the earliest lineages of terrestrial Fungi.</title>
        <authorList>
            <consortium name="DOE Joint Genome Institute"/>
            <person name="Uehling J."/>
            <person name="Gryganskyi A."/>
            <person name="Hameed K."/>
            <person name="Tschaplinski T."/>
            <person name="Misztal P."/>
            <person name="Wu S."/>
            <person name="Desiro A."/>
            <person name="Vande Pol N."/>
            <person name="Du Z.-Y."/>
            <person name="Zienkiewicz A."/>
            <person name="Zienkiewicz K."/>
            <person name="Morin E."/>
            <person name="Tisserant E."/>
            <person name="Splivallo R."/>
            <person name="Hainaut M."/>
            <person name="Henrissat B."/>
            <person name="Ohm R."/>
            <person name="Kuo A."/>
            <person name="Yan J."/>
            <person name="Lipzen A."/>
            <person name="Nolan M."/>
            <person name="Labutti K."/>
            <person name="Barry K."/>
            <person name="Goldstein A."/>
            <person name="Labbe J."/>
            <person name="Schadt C."/>
            <person name="Tuskan G."/>
            <person name="Grigoriev I."/>
            <person name="Martin F."/>
            <person name="Vilgalys R."/>
            <person name="Bonito G."/>
        </authorList>
    </citation>
    <scope>NUCLEOTIDE SEQUENCE [LARGE SCALE GENOMIC DNA]</scope>
    <source>
        <strain evidence="2 3">AG-77</strain>
    </source>
</reference>
<feature type="region of interest" description="Disordered" evidence="1">
    <location>
        <begin position="100"/>
        <end position="128"/>
    </location>
</feature>
<dbReference type="Proteomes" id="UP000078512">
    <property type="component" value="Unassembled WGS sequence"/>
</dbReference>
<feature type="compositionally biased region" description="Acidic residues" evidence="1">
    <location>
        <begin position="101"/>
        <end position="116"/>
    </location>
</feature>
<accession>A0A197KCG3</accession>
<protein>
    <submittedName>
        <fullName evidence="2">Uncharacterized protein</fullName>
    </submittedName>
</protein>
<evidence type="ECO:0000256" key="1">
    <source>
        <dbReference type="SAM" id="MobiDB-lite"/>
    </source>
</evidence>
<evidence type="ECO:0000313" key="3">
    <source>
        <dbReference type="Proteomes" id="UP000078512"/>
    </source>
</evidence>
<dbReference type="EMBL" id="KV442015">
    <property type="protein sequence ID" value="OAQ35185.1"/>
    <property type="molecule type" value="Genomic_DNA"/>
</dbReference>
<sequence>MCNSNRLDILNGCQCPRRLCPRRECPRANIPRVITSRASAANASTPSVNAPIANTFSTNAGDSSVASASSAGVIGKALRAQKYQKIAKLQVAQKVSIHGEDEYECESENDQPDGADENARVSGSELSE</sequence>
<gene>
    <name evidence="2" type="ORF">K457DRAFT_121166</name>
</gene>
<keyword evidence="3" id="KW-1185">Reference proteome</keyword>